<dbReference type="AlphaFoldDB" id="A0A4Q1BCS0"/>
<comment type="caution">
    <text evidence="2">The sequence shown here is derived from an EMBL/GenBank/DDBJ whole genome shotgun (WGS) entry which is preliminary data.</text>
</comment>
<dbReference type="EMBL" id="SDIL01000118">
    <property type="protein sequence ID" value="RXK35867.1"/>
    <property type="molecule type" value="Genomic_DNA"/>
</dbReference>
<dbReference type="Proteomes" id="UP000289152">
    <property type="component" value="Unassembled WGS sequence"/>
</dbReference>
<accession>A0A4Q1BCS0</accession>
<evidence type="ECO:0000313" key="2">
    <source>
        <dbReference type="EMBL" id="RXK35867.1"/>
    </source>
</evidence>
<feature type="compositionally biased region" description="Pro residues" evidence="1">
    <location>
        <begin position="1"/>
        <end position="10"/>
    </location>
</feature>
<sequence>MSRRPLPPLPQLSIGSSVSSTDETTPPDSPTTASMITLVAGAMNESPTEGNNMHWPQEIVNYFTYKDEDPDSIILDVTLSNLSEILDFYQTKFKEWLQNAFRRSGVSRDTQTRIVDTFTTEFESEYESWLKADPSRSPEQLRRWTIKADVITEAGHKVVVTNISATSTNIPRETFNWSNRKKLHPSAQAFLAQSLNSNT</sequence>
<dbReference type="InParanoid" id="A0A4Q1BCS0"/>
<organism evidence="2 3">
    <name type="scientific">Tremella mesenterica</name>
    <name type="common">Jelly fungus</name>
    <dbReference type="NCBI Taxonomy" id="5217"/>
    <lineage>
        <taxon>Eukaryota</taxon>
        <taxon>Fungi</taxon>
        <taxon>Dikarya</taxon>
        <taxon>Basidiomycota</taxon>
        <taxon>Agaricomycotina</taxon>
        <taxon>Tremellomycetes</taxon>
        <taxon>Tremellales</taxon>
        <taxon>Tremellaceae</taxon>
        <taxon>Tremella</taxon>
    </lineage>
</organism>
<gene>
    <name evidence="2" type="ORF">M231_06873</name>
</gene>
<name>A0A4Q1BCS0_TREME</name>
<evidence type="ECO:0000256" key="1">
    <source>
        <dbReference type="SAM" id="MobiDB-lite"/>
    </source>
</evidence>
<feature type="region of interest" description="Disordered" evidence="1">
    <location>
        <begin position="1"/>
        <end position="33"/>
    </location>
</feature>
<evidence type="ECO:0000313" key="3">
    <source>
        <dbReference type="Proteomes" id="UP000289152"/>
    </source>
</evidence>
<feature type="compositionally biased region" description="Low complexity" evidence="1">
    <location>
        <begin position="16"/>
        <end position="32"/>
    </location>
</feature>
<protein>
    <submittedName>
        <fullName evidence="2">Uncharacterized protein</fullName>
    </submittedName>
</protein>
<reference evidence="2 3" key="1">
    <citation type="submission" date="2016-06" db="EMBL/GenBank/DDBJ databases">
        <title>Evolution of pathogenesis and genome organization in the Tremellales.</title>
        <authorList>
            <person name="Cuomo C."/>
            <person name="Litvintseva A."/>
            <person name="Heitman J."/>
            <person name="Chen Y."/>
            <person name="Sun S."/>
            <person name="Springer D."/>
            <person name="Dromer F."/>
            <person name="Young S."/>
            <person name="Zeng Q."/>
            <person name="Chapman S."/>
            <person name="Gujja S."/>
            <person name="Saif S."/>
            <person name="Birren B."/>
        </authorList>
    </citation>
    <scope>NUCLEOTIDE SEQUENCE [LARGE SCALE GENOMIC DNA]</scope>
    <source>
        <strain evidence="2 3">ATCC 28783</strain>
    </source>
</reference>
<keyword evidence="3" id="KW-1185">Reference proteome</keyword>
<dbReference type="VEuPathDB" id="FungiDB:TREMEDRAFT_63269"/>
<proteinExistence type="predicted"/>